<proteinExistence type="predicted"/>
<dbReference type="EMBL" id="GEDC01015597">
    <property type="protein sequence ID" value="JAS21701.1"/>
    <property type="molecule type" value="Transcribed_RNA"/>
</dbReference>
<feature type="non-terminal residue" evidence="2">
    <location>
        <position position="1"/>
    </location>
</feature>
<feature type="non-terminal residue" evidence="2">
    <location>
        <position position="257"/>
    </location>
</feature>
<feature type="compositionally biased region" description="Low complexity" evidence="1">
    <location>
        <begin position="1"/>
        <end position="18"/>
    </location>
</feature>
<dbReference type="AlphaFoldDB" id="A0A1B6D7P1"/>
<evidence type="ECO:0000313" key="2">
    <source>
        <dbReference type="EMBL" id="JAS21701.1"/>
    </source>
</evidence>
<evidence type="ECO:0000256" key="1">
    <source>
        <dbReference type="SAM" id="MobiDB-lite"/>
    </source>
</evidence>
<reference evidence="2" key="1">
    <citation type="submission" date="2015-12" db="EMBL/GenBank/DDBJ databases">
        <title>De novo transcriptome assembly of four potential Pierce s Disease insect vectors from Arizona vineyards.</title>
        <authorList>
            <person name="Tassone E.E."/>
        </authorList>
    </citation>
    <scope>NUCLEOTIDE SEQUENCE</scope>
</reference>
<feature type="region of interest" description="Disordered" evidence="1">
    <location>
        <begin position="113"/>
        <end position="144"/>
    </location>
</feature>
<gene>
    <name evidence="2" type="ORF">g.17272</name>
</gene>
<organism evidence="2">
    <name type="scientific">Clastoptera arizonana</name>
    <name type="common">Arizona spittle bug</name>
    <dbReference type="NCBI Taxonomy" id="38151"/>
    <lineage>
        <taxon>Eukaryota</taxon>
        <taxon>Metazoa</taxon>
        <taxon>Ecdysozoa</taxon>
        <taxon>Arthropoda</taxon>
        <taxon>Hexapoda</taxon>
        <taxon>Insecta</taxon>
        <taxon>Pterygota</taxon>
        <taxon>Neoptera</taxon>
        <taxon>Paraneoptera</taxon>
        <taxon>Hemiptera</taxon>
        <taxon>Auchenorrhyncha</taxon>
        <taxon>Cercopoidea</taxon>
        <taxon>Clastopteridae</taxon>
        <taxon>Clastoptera</taxon>
    </lineage>
</organism>
<accession>A0A1B6D7P1</accession>
<feature type="compositionally biased region" description="Basic and acidic residues" evidence="1">
    <location>
        <begin position="115"/>
        <end position="129"/>
    </location>
</feature>
<sequence>STIVSSSSTSIKSAQSVSEGVADKKVISSVESNKEDRLSYKPSKVKEIEQEDIKTTLKEIIAEIEQAVVEDTGEIDLFLKKESQGEILAINDLNRTDEEKVIGQDVIENNALHSIDQKEEKNNSTRDKNMSNNSEKTNKELNERKISLNNDSVLKNTSLCDDKHIKEVYIRKVKMIDRQTSTTTLDEYSTNNQKEHEAVETPHWLRYFSPRPKSLPPTAELRHLWQSLQIAKELNQVLKGSNNHSCGADLESNGVKV</sequence>
<protein>
    <submittedName>
        <fullName evidence="2">Uncharacterized protein</fullName>
    </submittedName>
</protein>
<name>A0A1B6D7P1_9HEMI</name>
<feature type="region of interest" description="Disordered" evidence="1">
    <location>
        <begin position="1"/>
        <end position="23"/>
    </location>
</feature>